<accession>A0A8J2JH61</accession>
<evidence type="ECO:0000313" key="3">
    <source>
        <dbReference type="Proteomes" id="UP000708208"/>
    </source>
</evidence>
<keyword evidence="3" id="KW-1185">Reference proteome</keyword>
<protein>
    <recommendedName>
        <fullName evidence="1">Beta-ketoacyl synthase-like N-terminal domain-containing protein</fullName>
    </recommendedName>
</protein>
<dbReference type="AlphaFoldDB" id="A0A8J2JH61"/>
<evidence type="ECO:0000259" key="1">
    <source>
        <dbReference type="Pfam" id="PF00109"/>
    </source>
</evidence>
<sequence length="69" mass="7819">MHKLIDPNCDIVISGISGRYPTSDDVNEFWKNLVEGNDMVSSQDEFTLYATSTLNDINTLKICQLIRKP</sequence>
<dbReference type="Pfam" id="PF00109">
    <property type="entry name" value="ketoacyl-synt"/>
    <property type="match status" value="1"/>
</dbReference>
<dbReference type="OrthoDB" id="329835at2759"/>
<dbReference type="Proteomes" id="UP000708208">
    <property type="component" value="Unassembled WGS sequence"/>
</dbReference>
<comment type="caution">
    <text evidence="2">The sequence shown here is derived from an EMBL/GenBank/DDBJ whole genome shotgun (WGS) entry which is preliminary data.</text>
</comment>
<proteinExistence type="predicted"/>
<gene>
    <name evidence="2" type="ORF">AFUS01_LOCUS9355</name>
</gene>
<reference evidence="2" key="1">
    <citation type="submission" date="2021-06" db="EMBL/GenBank/DDBJ databases">
        <authorList>
            <person name="Hodson N. C."/>
            <person name="Mongue J. A."/>
            <person name="Jaron S. K."/>
        </authorList>
    </citation>
    <scope>NUCLEOTIDE SEQUENCE</scope>
</reference>
<organism evidence="2 3">
    <name type="scientific">Allacma fusca</name>
    <dbReference type="NCBI Taxonomy" id="39272"/>
    <lineage>
        <taxon>Eukaryota</taxon>
        <taxon>Metazoa</taxon>
        <taxon>Ecdysozoa</taxon>
        <taxon>Arthropoda</taxon>
        <taxon>Hexapoda</taxon>
        <taxon>Collembola</taxon>
        <taxon>Symphypleona</taxon>
        <taxon>Sminthuridae</taxon>
        <taxon>Allacma</taxon>
    </lineage>
</organism>
<evidence type="ECO:0000313" key="2">
    <source>
        <dbReference type="EMBL" id="CAG7720066.1"/>
    </source>
</evidence>
<name>A0A8J2JH61_9HEXA</name>
<dbReference type="InterPro" id="IPR014030">
    <property type="entry name" value="Ketoacyl_synth_N"/>
</dbReference>
<feature type="domain" description="Beta-ketoacyl synthase-like N-terminal" evidence="1">
    <location>
        <begin position="10"/>
        <end position="45"/>
    </location>
</feature>
<dbReference type="EMBL" id="CAJVCH010067037">
    <property type="protein sequence ID" value="CAG7720066.1"/>
    <property type="molecule type" value="Genomic_DNA"/>
</dbReference>